<dbReference type="Pfam" id="PF08637">
    <property type="entry name" value="NCA2"/>
    <property type="match status" value="1"/>
</dbReference>
<proteinExistence type="predicted"/>
<evidence type="ECO:0000256" key="3">
    <source>
        <dbReference type="ARBA" id="ARBA00022989"/>
    </source>
</evidence>
<keyword evidence="3" id="KW-1133">Transmembrane helix</keyword>
<accession>A0AAV5QQ08</accession>
<name>A0AAV5QQ08_9ASCO</name>
<comment type="subcellular location">
    <subcellularLocation>
        <location evidence="1">Mitochondrion membrane</location>
        <topology evidence="1">Multi-pass membrane protein</topology>
    </subcellularLocation>
</comment>
<dbReference type="GO" id="GO:0005741">
    <property type="term" value="C:mitochondrial outer membrane"/>
    <property type="evidence" value="ECO:0007669"/>
    <property type="project" value="TreeGrafter"/>
</dbReference>
<dbReference type="Proteomes" id="UP001360560">
    <property type="component" value="Unassembled WGS sequence"/>
</dbReference>
<evidence type="ECO:0000313" key="6">
    <source>
        <dbReference type="EMBL" id="GMM36819.1"/>
    </source>
</evidence>
<keyword evidence="2" id="KW-0812">Transmembrane</keyword>
<dbReference type="GeneID" id="90074794"/>
<keyword evidence="4" id="KW-0496">Mitochondrion</keyword>
<dbReference type="RefSeq" id="XP_064853815.1">
    <property type="nucleotide sequence ID" value="XM_064997743.1"/>
</dbReference>
<evidence type="ECO:0000256" key="2">
    <source>
        <dbReference type="ARBA" id="ARBA00022692"/>
    </source>
</evidence>
<dbReference type="AlphaFoldDB" id="A0AAV5QQ08"/>
<evidence type="ECO:0000256" key="4">
    <source>
        <dbReference type="ARBA" id="ARBA00023128"/>
    </source>
</evidence>
<dbReference type="PANTHER" id="PTHR28234:SF1">
    <property type="entry name" value="NUCLEAR CONTROL OF ATPASE PROTEIN 2"/>
    <property type="match status" value="1"/>
</dbReference>
<sequence>MGPSLKISFASRVRGLDSHAQELLIGIYERNPQFNSHLLIEEYVADESNASAIGERFTDYARIIEDATVLKYAFMEVFKKLDGKRKPKSAKKKKRSKKHVANYISYPTSTGSNNVSFSDAISSANDIDTYTISQIFKNGSVAEKLAASLNKVKSTNGDFPQTIVEELQDILTLETLLVSYLIYCHYQKIADALLTANFEIISHLSYYQDLQDDQWYFRKLYHMLRILPEVASVFAFGVWSEAKGIVSQDRSGSYITTANATKLARITAESFWGNVNTVSKLPYNVLATGLRGYQGVGISAFGKSKIDTRSRNPVSIILQPFKLVLHVVKNYADWFYSLFEYPVALIDGYFNTKVTKLEELKYQNIEKLGALIKEFPEDYNTKTESSAVNQKSILKLQYILANDDLEKISNYEIAAKSSGSLDFGVLSHAIPTFRTNFSKRINALAAPQSIASHWPLIGFALLYGPSSAIQIFQSRYDIANWIRENLLQTIMKFYENWVAAPVLNIIATVRHDDSSQISITGKKSLTSDIESLERMIVGYLSKTNGGISTEQMAIIKQNVHDGDLTPFMVDYEQQIASPIRSLVAGDLLQSLLIQVQKVKVDGDLVISGIDKLLKSQELVFECIAVLPAGLVLIWFLGTCREVAKRGWRGIWSPNKGKYREASRQNLNQLERLLILDTQEEKGTEDYYSIGEMAIEVLLLQYNLDKIIPRNVKKYVDVDIGDLSSREFDSKLKIMVVEKMWRNYNRYLE</sequence>
<dbReference type="InterPro" id="IPR013946">
    <property type="entry name" value="NCA2-like"/>
</dbReference>
<protein>
    <submittedName>
        <fullName evidence="6">Nca2 protein</fullName>
    </submittedName>
</protein>
<evidence type="ECO:0000313" key="7">
    <source>
        <dbReference type="Proteomes" id="UP001360560"/>
    </source>
</evidence>
<keyword evidence="7" id="KW-1185">Reference proteome</keyword>
<dbReference type="PANTHER" id="PTHR28234">
    <property type="entry name" value="NUCLEAR CONTROL OF ATPASE PROTEIN 2"/>
    <property type="match status" value="1"/>
</dbReference>
<organism evidence="6 7">
    <name type="scientific">Saccharomycopsis crataegensis</name>
    <dbReference type="NCBI Taxonomy" id="43959"/>
    <lineage>
        <taxon>Eukaryota</taxon>
        <taxon>Fungi</taxon>
        <taxon>Dikarya</taxon>
        <taxon>Ascomycota</taxon>
        <taxon>Saccharomycotina</taxon>
        <taxon>Saccharomycetes</taxon>
        <taxon>Saccharomycopsidaceae</taxon>
        <taxon>Saccharomycopsis</taxon>
    </lineage>
</organism>
<keyword evidence="5" id="KW-0472">Membrane</keyword>
<comment type="caution">
    <text evidence="6">The sequence shown here is derived from an EMBL/GenBank/DDBJ whole genome shotgun (WGS) entry which is preliminary data.</text>
</comment>
<reference evidence="6 7" key="1">
    <citation type="journal article" date="2023" name="Elife">
        <title>Identification of key yeast species and microbe-microbe interactions impacting larval growth of Drosophila in the wild.</title>
        <authorList>
            <person name="Mure A."/>
            <person name="Sugiura Y."/>
            <person name="Maeda R."/>
            <person name="Honda K."/>
            <person name="Sakurai N."/>
            <person name="Takahashi Y."/>
            <person name="Watada M."/>
            <person name="Katoh T."/>
            <person name="Gotoh A."/>
            <person name="Gotoh Y."/>
            <person name="Taniguchi I."/>
            <person name="Nakamura K."/>
            <person name="Hayashi T."/>
            <person name="Katayama T."/>
            <person name="Uemura T."/>
            <person name="Hattori Y."/>
        </authorList>
    </citation>
    <scope>NUCLEOTIDE SEQUENCE [LARGE SCALE GENOMIC DNA]</scope>
    <source>
        <strain evidence="6 7">SC-9</strain>
    </source>
</reference>
<gene>
    <name evidence="6" type="ORF">DASC09_041440</name>
</gene>
<evidence type="ECO:0000256" key="5">
    <source>
        <dbReference type="ARBA" id="ARBA00023136"/>
    </source>
</evidence>
<evidence type="ECO:0000256" key="1">
    <source>
        <dbReference type="ARBA" id="ARBA00004225"/>
    </source>
</evidence>
<dbReference type="EMBL" id="BTFZ01000011">
    <property type="protein sequence ID" value="GMM36819.1"/>
    <property type="molecule type" value="Genomic_DNA"/>
</dbReference>